<sequence>MRTIINIADSQIKILDKLSKKKISRDKIIGQALTSYIASNDHNNKAFENAFGLWKDKNLDSLEYQAKLRNEWNE</sequence>
<evidence type="ECO:0000313" key="3">
    <source>
        <dbReference type="Proteomes" id="UP000077462"/>
    </source>
</evidence>
<evidence type="ECO:0000313" key="4">
    <source>
        <dbReference type="Proteomes" id="UP001056268"/>
    </source>
</evidence>
<protein>
    <recommendedName>
        <fullName evidence="5">CopG family transcriptional regulator</fullName>
    </recommendedName>
</protein>
<evidence type="ECO:0000313" key="2">
    <source>
        <dbReference type="EMBL" id="URW78037.1"/>
    </source>
</evidence>
<proteinExistence type="predicted"/>
<evidence type="ECO:0008006" key="5">
    <source>
        <dbReference type="Google" id="ProtNLM"/>
    </source>
</evidence>
<dbReference type="Gene3D" id="1.10.1220.10">
    <property type="entry name" value="Met repressor-like"/>
    <property type="match status" value="1"/>
</dbReference>
<reference evidence="1 3" key="1">
    <citation type="journal article" date="2016" name="Genome Announc.">
        <title>Genome Sequence of the Tick-Borne Pathogen Rickettsia raoultii.</title>
        <authorList>
            <person name="El Karkouri K."/>
            <person name="Mediannikov O."/>
            <person name="Robert C."/>
            <person name="Raoult D."/>
            <person name="Fournier P.E."/>
        </authorList>
    </citation>
    <scope>NUCLEOTIDE SEQUENCE [LARGE SCALE GENOMIC DNA]</scope>
    <source>
        <strain evidence="1 3">Khabarovsk</strain>
    </source>
</reference>
<dbReference type="RefSeq" id="WP_064463240.1">
    <property type="nucleotide sequence ID" value="NZ_CP010969.1"/>
</dbReference>
<evidence type="ECO:0000313" key="1">
    <source>
        <dbReference type="EMBL" id="AJQ51591.1"/>
    </source>
</evidence>
<accession>A0A9N7G974</accession>
<dbReference type="GO" id="GO:0006355">
    <property type="term" value="P:regulation of DNA-templated transcription"/>
    <property type="evidence" value="ECO:0007669"/>
    <property type="project" value="InterPro"/>
</dbReference>
<dbReference type="EMBL" id="CP010969">
    <property type="protein sequence ID" value="AJQ51591.1"/>
    <property type="molecule type" value="Genomic_DNA"/>
</dbReference>
<organism evidence="1 3">
    <name type="scientific">Rickettsia conorii subsp. raoultii</name>
    <dbReference type="NCBI Taxonomy" id="369822"/>
    <lineage>
        <taxon>Bacteria</taxon>
        <taxon>Pseudomonadati</taxon>
        <taxon>Pseudomonadota</taxon>
        <taxon>Alphaproteobacteria</taxon>
        <taxon>Rickettsiales</taxon>
        <taxon>Rickettsiaceae</taxon>
        <taxon>Rickettsieae</taxon>
        <taxon>Rickettsia</taxon>
        <taxon>spotted fever group</taxon>
    </lineage>
</organism>
<reference evidence="2" key="2">
    <citation type="submission" date="2022-05" db="EMBL/GenBank/DDBJ databases">
        <title>Tracking Rickettsia raoultii infection dynamics in vivo by bioorthogonal metabolic labeling.</title>
        <authorList>
            <person name="Zhu D.-Y."/>
            <person name="Jia N."/>
            <person name="Li C."/>
            <person name="Zhang M.-Z."/>
            <person name="Liu H.-B."/>
            <person name="Cao W.-C."/>
        </authorList>
    </citation>
    <scope>NUCLEOTIDE SEQUENCE</scope>
    <source>
        <strain evidence="2">BIME</strain>
    </source>
</reference>
<gene>
    <name evidence="2" type="ORF">NBT09_01405</name>
    <name evidence="1" type="ORF">UQ52_01610</name>
</gene>
<dbReference type="Proteomes" id="UP000077462">
    <property type="component" value="Chromosome"/>
</dbReference>
<dbReference type="EMBL" id="CP098324">
    <property type="protein sequence ID" value="URW78037.1"/>
    <property type="molecule type" value="Genomic_DNA"/>
</dbReference>
<name>A0A9N7G974_RICCR</name>
<dbReference type="AlphaFoldDB" id="A0A9N7G974"/>
<keyword evidence="4" id="KW-1185">Reference proteome</keyword>
<dbReference type="InterPro" id="IPR013321">
    <property type="entry name" value="Arc_rbn_hlx_hlx"/>
</dbReference>
<dbReference type="Proteomes" id="UP001056268">
    <property type="component" value="Chromosome"/>
</dbReference>